<sequence length="64" mass="7096">MFESNDSDQEPSVVQHRKNDGCPVCRALIRTVERRGPGDVVVQTCGHEVGDTLARNFPRTEVDA</sequence>
<dbReference type="STRING" id="1407499.HHUB_3507"/>
<protein>
    <submittedName>
        <fullName evidence="1">Uncharacterized protein</fullName>
    </submittedName>
</protein>
<evidence type="ECO:0000313" key="1">
    <source>
        <dbReference type="EMBL" id="CQH61641.1"/>
    </source>
</evidence>
<accession>A0A0U5H7C5</accession>
<reference evidence="2" key="1">
    <citation type="journal article" date="2016" name="Environ. Microbiol.">
        <title>The complete genome of a viable archaeum isolated from 123-million-year-old rock salt.</title>
        <authorList>
            <person name="Jaakkola S.T."/>
            <person name="Pfeiffer F."/>
            <person name="Ravantti J.J."/>
            <person name="Guo Q."/>
            <person name="Liu Y."/>
            <person name="Chen X."/>
            <person name="Ma H."/>
            <person name="Yang C."/>
            <person name="Oksanen H.M."/>
            <person name="Bamford D.H."/>
        </authorList>
    </citation>
    <scope>NUCLEOTIDE SEQUENCE</scope>
    <source>
        <strain evidence="2">JI20-1</strain>
    </source>
</reference>
<gene>
    <name evidence="1" type="ORF">HHUB_3507</name>
</gene>
<dbReference type="EMBL" id="LN831302">
    <property type="protein sequence ID" value="CQH61641.1"/>
    <property type="molecule type" value="Genomic_DNA"/>
</dbReference>
<dbReference type="Proteomes" id="UP000066737">
    <property type="component" value="Chromosome I"/>
</dbReference>
<keyword evidence="2" id="KW-1185">Reference proteome</keyword>
<organism evidence="1 2">
    <name type="scientific">Halobacterium hubeiense</name>
    <dbReference type="NCBI Taxonomy" id="1407499"/>
    <lineage>
        <taxon>Archaea</taxon>
        <taxon>Methanobacteriati</taxon>
        <taxon>Methanobacteriota</taxon>
        <taxon>Stenosarchaea group</taxon>
        <taxon>Halobacteria</taxon>
        <taxon>Halobacteriales</taxon>
        <taxon>Halobacteriaceae</taxon>
        <taxon>Halobacterium</taxon>
    </lineage>
</organism>
<proteinExistence type="predicted"/>
<name>A0A0U5H7C5_9EURY</name>
<dbReference type="AlphaFoldDB" id="A0A0U5H7C5"/>
<dbReference type="KEGG" id="hhb:Hhub_3507"/>
<evidence type="ECO:0000313" key="2">
    <source>
        <dbReference type="Proteomes" id="UP000066737"/>
    </source>
</evidence>